<keyword evidence="6 9" id="KW-0732">Signal</keyword>
<name>V4KG05_EUTSA</name>
<reference evidence="11 12" key="1">
    <citation type="journal article" date="2013" name="Front. Plant Sci.">
        <title>The Reference Genome of the Halophytic Plant Eutrema salsugineum.</title>
        <authorList>
            <person name="Yang R."/>
            <person name="Jarvis D.E."/>
            <person name="Chen H."/>
            <person name="Beilstein M.A."/>
            <person name="Grimwood J."/>
            <person name="Jenkins J."/>
            <person name="Shu S."/>
            <person name="Prochnik S."/>
            <person name="Xin M."/>
            <person name="Ma C."/>
            <person name="Schmutz J."/>
            <person name="Wing R.A."/>
            <person name="Mitchell-Olds T."/>
            <person name="Schumaker K.S."/>
            <person name="Wang X."/>
        </authorList>
    </citation>
    <scope>NUCLEOTIDE SEQUENCE [LARGE SCALE GENOMIC DNA]</scope>
</reference>
<sequence>MLKLLPCFFFLLPFLVGNNRICVAQKAGFVGSNGTQFVLNGERVYLNGFNAYWMMTTAADTASRGRATVTTALRQASAVGMNVARIWGFNEGDYIPLQISPGSYSEDVFKGLDFVVYEAGRFKIKLIISLVNNFEDYGGRKKYVEWAGFNETDEFYTNSVVKEFYKNHVKTVLTRKNTISGRIYKDDPTIFSWELINEPRCNDSTGSTILQNWVKEMAAYVKSIDSNHLLEIGLEGFYGESKPERTVYNPGGTVLTGSDFISNNQIPEIDFATIHVYPDSWLPLQMSRRAEQDAFVDKWIGAHIEDSDNIIKKPLLITEFGKSSKFPGFTLEKRNKFFKRVYDVIYDSARTGGSCNGGIFWQLTTNRTGLLGDGYEVFMQQGPNTTARLVAEQSSKLRNLKYPPLVTHSVE</sequence>
<dbReference type="OMA" id="SDFIATN"/>
<organism evidence="11 12">
    <name type="scientific">Eutrema salsugineum</name>
    <name type="common">Saltwater cress</name>
    <name type="synonym">Sisymbrium salsugineum</name>
    <dbReference type="NCBI Taxonomy" id="72664"/>
    <lineage>
        <taxon>Eukaryota</taxon>
        <taxon>Viridiplantae</taxon>
        <taxon>Streptophyta</taxon>
        <taxon>Embryophyta</taxon>
        <taxon>Tracheophyta</taxon>
        <taxon>Spermatophyta</taxon>
        <taxon>Magnoliopsida</taxon>
        <taxon>eudicotyledons</taxon>
        <taxon>Gunneridae</taxon>
        <taxon>Pentapetalae</taxon>
        <taxon>rosids</taxon>
        <taxon>malvids</taxon>
        <taxon>Brassicales</taxon>
        <taxon>Brassicaceae</taxon>
        <taxon>Eutremeae</taxon>
        <taxon>Eutrema</taxon>
    </lineage>
</organism>
<dbReference type="AlphaFoldDB" id="V4KG05"/>
<evidence type="ECO:0000256" key="8">
    <source>
        <dbReference type="ARBA" id="ARBA00023295"/>
    </source>
</evidence>
<dbReference type="FunFam" id="3.20.20.80:FF:000012">
    <property type="entry name" value="Mannan endo-1,4-beta-mannosidase 6"/>
    <property type="match status" value="1"/>
</dbReference>
<dbReference type="PANTHER" id="PTHR31451">
    <property type="match status" value="1"/>
</dbReference>
<evidence type="ECO:0000256" key="5">
    <source>
        <dbReference type="ARBA" id="ARBA00022525"/>
    </source>
</evidence>
<dbReference type="Gene3D" id="3.20.20.80">
    <property type="entry name" value="Glycosidases"/>
    <property type="match status" value="1"/>
</dbReference>
<dbReference type="Pfam" id="PF26410">
    <property type="entry name" value="GH5_mannosidase"/>
    <property type="match status" value="1"/>
</dbReference>
<keyword evidence="5" id="KW-0964">Secreted</keyword>
<accession>V4KG05</accession>
<comment type="catalytic activity">
    <reaction evidence="1">
        <text>Random hydrolysis of (1-&gt;4)-beta-D-mannosidic linkages in mannans, galactomannans and glucomannans.</text>
        <dbReference type="EC" id="3.2.1.78"/>
    </reaction>
</comment>
<dbReference type="InterPro" id="IPR017853">
    <property type="entry name" value="GH"/>
</dbReference>
<dbReference type="GO" id="GO:0016985">
    <property type="term" value="F:mannan endo-1,4-beta-mannosidase activity"/>
    <property type="evidence" value="ECO:0007669"/>
    <property type="project" value="UniProtKB-EC"/>
</dbReference>
<evidence type="ECO:0000256" key="6">
    <source>
        <dbReference type="ARBA" id="ARBA00022729"/>
    </source>
</evidence>
<dbReference type="GO" id="GO:0000272">
    <property type="term" value="P:polysaccharide catabolic process"/>
    <property type="evidence" value="ECO:0007669"/>
    <property type="project" value="InterPro"/>
</dbReference>
<keyword evidence="12" id="KW-1185">Reference proteome</keyword>
<evidence type="ECO:0000256" key="9">
    <source>
        <dbReference type="SAM" id="SignalP"/>
    </source>
</evidence>
<feature type="signal peptide" evidence="9">
    <location>
        <begin position="1"/>
        <end position="17"/>
    </location>
</feature>
<proteinExistence type="inferred from homology"/>
<dbReference type="InterPro" id="IPR045053">
    <property type="entry name" value="MAN-like"/>
</dbReference>
<dbReference type="EMBL" id="KI517683">
    <property type="protein sequence ID" value="ESQ36710.1"/>
    <property type="molecule type" value="Genomic_DNA"/>
</dbReference>
<dbReference type="InterPro" id="IPR001547">
    <property type="entry name" value="Glyco_hydro_5"/>
</dbReference>
<gene>
    <name evidence="11" type="ORF">EUTSA_v10007769mg</name>
</gene>
<evidence type="ECO:0000313" key="11">
    <source>
        <dbReference type="EMBL" id="ESQ36710.1"/>
    </source>
</evidence>
<keyword evidence="8" id="KW-0326">Glycosidase</keyword>
<keyword evidence="7" id="KW-0378">Hydrolase</keyword>
<dbReference type="STRING" id="72664.V4KG05"/>
<comment type="similarity">
    <text evidence="3">Belongs to the glycosyl hydrolase 5 (cellulase A) family.</text>
</comment>
<dbReference type="Gramene" id="ESQ36710">
    <property type="protein sequence ID" value="ESQ36710"/>
    <property type="gene ID" value="EUTSA_v10007769mg"/>
</dbReference>
<evidence type="ECO:0000313" key="12">
    <source>
        <dbReference type="Proteomes" id="UP000030689"/>
    </source>
</evidence>
<evidence type="ECO:0000256" key="2">
    <source>
        <dbReference type="ARBA" id="ARBA00004613"/>
    </source>
</evidence>
<comment type="subcellular location">
    <subcellularLocation>
        <location evidence="2">Secreted</location>
    </subcellularLocation>
</comment>
<dbReference type="GO" id="GO:0005576">
    <property type="term" value="C:extracellular region"/>
    <property type="evidence" value="ECO:0007669"/>
    <property type="project" value="UniProtKB-SubCell"/>
</dbReference>
<dbReference type="Proteomes" id="UP000030689">
    <property type="component" value="Unassembled WGS sequence"/>
</dbReference>
<dbReference type="OrthoDB" id="406631at2759"/>
<evidence type="ECO:0000259" key="10">
    <source>
        <dbReference type="Pfam" id="PF26410"/>
    </source>
</evidence>
<feature type="chain" id="PRO_5004719715" description="mannan endo-1,4-beta-mannosidase" evidence="9">
    <location>
        <begin position="18"/>
        <end position="411"/>
    </location>
</feature>
<dbReference type="PANTHER" id="PTHR31451:SF39">
    <property type="entry name" value="MANNAN ENDO-1,4-BETA-MANNOSIDASE 1"/>
    <property type="match status" value="1"/>
</dbReference>
<dbReference type="EC" id="3.2.1.78" evidence="4"/>
<evidence type="ECO:0000256" key="3">
    <source>
        <dbReference type="ARBA" id="ARBA00005641"/>
    </source>
</evidence>
<protein>
    <recommendedName>
        <fullName evidence="4">mannan endo-1,4-beta-mannosidase</fullName>
        <ecNumber evidence="4">3.2.1.78</ecNumber>
    </recommendedName>
</protein>
<dbReference type="KEGG" id="eus:EUTSA_v10007769mg"/>
<feature type="domain" description="Glycoside hydrolase family 5" evidence="10">
    <location>
        <begin position="29"/>
        <end position="362"/>
    </location>
</feature>
<evidence type="ECO:0000256" key="4">
    <source>
        <dbReference type="ARBA" id="ARBA00012706"/>
    </source>
</evidence>
<evidence type="ECO:0000256" key="7">
    <source>
        <dbReference type="ARBA" id="ARBA00022801"/>
    </source>
</evidence>
<evidence type="ECO:0000256" key="1">
    <source>
        <dbReference type="ARBA" id="ARBA00001678"/>
    </source>
</evidence>
<dbReference type="SUPFAM" id="SSF51445">
    <property type="entry name" value="(Trans)glycosidases"/>
    <property type="match status" value="1"/>
</dbReference>
<dbReference type="eggNOG" id="ENOG502QS4Q">
    <property type="taxonomic scope" value="Eukaryota"/>
</dbReference>